<keyword evidence="1" id="KW-0812">Transmembrane</keyword>
<accession>A0ABQ3FRQ2</accession>
<sequence>MLTAHLPSGFIAGRQAQRHRTIPAAMPVALVASVLPDADMIWFHLVDHGSLHHHRYWVHIPAFWAVIAAITLPLLWRSRWRVTAILFFAVIFLHLVLDTVGGGILWGVSFSDRLFSLITVPPDHGHWVASFLLHWSFGLELAIWVWATWLWRRG</sequence>
<evidence type="ECO:0000313" key="3">
    <source>
        <dbReference type="Proteomes" id="UP000658305"/>
    </source>
</evidence>
<dbReference type="EMBL" id="BMYI01000019">
    <property type="protein sequence ID" value="GHC36048.1"/>
    <property type="molecule type" value="Genomic_DNA"/>
</dbReference>
<dbReference type="InterPro" id="IPR007404">
    <property type="entry name" value="YdjM-like"/>
</dbReference>
<dbReference type="Pfam" id="PF04307">
    <property type="entry name" value="YdjM"/>
    <property type="match status" value="1"/>
</dbReference>
<evidence type="ECO:0000256" key="1">
    <source>
        <dbReference type="SAM" id="Phobius"/>
    </source>
</evidence>
<feature type="transmembrane region" description="Helical" evidence="1">
    <location>
        <begin position="127"/>
        <end position="151"/>
    </location>
</feature>
<keyword evidence="1" id="KW-1133">Transmembrane helix</keyword>
<feature type="transmembrane region" description="Helical" evidence="1">
    <location>
        <begin position="21"/>
        <end position="44"/>
    </location>
</feature>
<dbReference type="RefSeq" id="WP_189382131.1">
    <property type="nucleotide sequence ID" value="NZ_BMYI01000019.1"/>
</dbReference>
<feature type="transmembrane region" description="Helical" evidence="1">
    <location>
        <begin position="56"/>
        <end position="76"/>
    </location>
</feature>
<protein>
    <submittedName>
        <fullName evidence="2">Metal-dependent hydrolase</fullName>
    </submittedName>
</protein>
<gene>
    <name evidence="2" type="ORF">GCM10007291_41830</name>
</gene>
<organism evidence="2 3">
    <name type="scientific">Gemmobacter nanjingensis</name>
    <dbReference type="NCBI Taxonomy" id="488454"/>
    <lineage>
        <taxon>Bacteria</taxon>
        <taxon>Pseudomonadati</taxon>
        <taxon>Pseudomonadota</taxon>
        <taxon>Alphaproteobacteria</taxon>
        <taxon>Rhodobacterales</taxon>
        <taxon>Paracoccaceae</taxon>
        <taxon>Gemmobacter</taxon>
    </lineage>
</organism>
<dbReference type="GO" id="GO:0016787">
    <property type="term" value="F:hydrolase activity"/>
    <property type="evidence" value="ECO:0007669"/>
    <property type="project" value="UniProtKB-KW"/>
</dbReference>
<proteinExistence type="predicted"/>
<keyword evidence="3" id="KW-1185">Reference proteome</keyword>
<feature type="transmembrane region" description="Helical" evidence="1">
    <location>
        <begin position="83"/>
        <end position="107"/>
    </location>
</feature>
<evidence type="ECO:0000313" key="2">
    <source>
        <dbReference type="EMBL" id="GHC36048.1"/>
    </source>
</evidence>
<comment type="caution">
    <text evidence="2">The sequence shown here is derived from an EMBL/GenBank/DDBJ whole genome shotgun (WGS) entry which is preliminary data.</text>
</comment>
<keyword evidence="2" id="KW-0378">Hydrolase</keyword>
<reference evidence="3" key="1">
    <citation type="journal article" date="2019" name="Int. J. Syst. Evol. Microbiol.">
        <title>The Global Catalogue of Microorganisms (GCM) 10K type strain sequencing project: providing services to taxonomists for standard genome sequencing and annotation.</title>
        <authorList>
            <consortium name="The Broad Institute Genomics Platform"/>
            <consortium name="The Broad Institute Genome Sequencing Center for Infectious Disease"/>
            <person name="Wu L."/>
            <person name="Ma J."/>
        </authorList>
    </citation>
    <scope>NUCLEOTIDE SEQUENCE [LARGE SCALE GENOMIC DNA]</scope>
    <source>
        <strain evidence="3">KCTC 23298</strain>
    </source>
</reference>
<name>A0ABQ3FRQ2_9RHOB</name>
<dbReference type="Proteomes" id="UP000658305">
    <property type="component" value="Unassembled WGS sequence"/>
</dbReference>
<keyword evidence="1" id="KW-0472">Membrane</keyword>